<evidence type="ECO:0000313" key="4">
    <source>
        <dbReference type="Proteomes" id="UP001303473"/>
    </source>
</evidence>
<feature type="transmembrane region" description="Helical" evidence="2">
    <location>
        <begin position="237"/>
        <end position="259"/>
    </location>
</feature>
<name>A0AAN6MZW1_9PEZI</name>
<keyword evidence="2" id="KW-1133">Transmembrane helix</keyword>
<accession>A0AAN6MZW1</accession>
<feature type="transmembrane region" description="Helical" evidence="2">
    <location>
        <begin position="265"/>
        <end position="286"/>
    </location>
</feature>
<reference evidence="4" key="1">
    <citation type="journal article" date="2023" name="Mol. Phylogenet. Evol.">
        <title>Genome-scale phylogeny and comparative genomics of the fungal order Sordariales.</title>
        <authorList>
            <person name="Hensen N."/>
            <person name="Bonometti L."/>
            <person name="Westerberg I."/>
            <person name="Brannstrom I.O."/>
            <person name="Guillou S."/>
            <person name="Cros-Aarteil S."/>
            <person name="Calhoun S."/>
            <person name="Haridas S."/>
            <person name="Kuo A."/>
            <person name="Mondo S."/>
            <person name="Pangilinan J."/>
            <person name="Riley R."/>
            <person name="LaButti K."/>
            <person name="Andreopoulos B."/>
            <person name="Lipzen A."/>
            <person name="Chen C."/>
            <person name="Yan M."/>
            <person name="Daum C."/>
            <person name="Ng V."/>
            <person name="Clum A."/>
            <person name="Steindorff A."/>
            <person name="Ohm R.A."/>
            <person name="Martin F."/>
            <person name="Silar P."/>
            <person name="Natvig D.O."/>
            <person name="Lalanne C."/>
            <person name="Gautier V."/>
            <person name="Ament-Velasquez S.L."/>
            <person name="Kruys A."/>
            <person name="Hutchinson M.I."/>
            <person name="Powell A.J."/>
            <person name="Barry K."/>
            <person name="Miller A.N."/>
            <person name="Grigoriev I.V."/>
            <person name="Debuchy R."/>
            <person name="Gladieux P."/>
            <person name="Hiltunen Thoren M."/>
            <person name="Johannesson H."/>
        </authorList>
    </citation>
    <scope>NUCLEOTIDE SEQUENCE [LARGE SCALE GENOMIC DNA]</scope>
    <source>
        <strain evidence="4">CBS 340.73</strain>
    </source>
</reference>
<evidence type="ECO:0000313" key="3">
    <source>
        <dbReference type="EMBL" id="KAK3936595.1"/>
    </source>
</evidence>
<sequence length="291" mass="30481">MAIGDLNGNDCGDDLYADFPDVDDGGALDRLLSSLQNPAPQPDGGTSSIALHSMSSSVSSDSSAGTTGLNSLAESTHSPCGSATSEVTTGSSLTSISRGAGSRPKFLALCVNTGGIYKTLAEIEASDTDTDLTAFRKMKEGYLKTRGVRARFSYLVRPIGVEFVHFNLWSRRRGYLSVCDRPNSIPPLDSGEYEYAPKPLKPLVPMPPRVIDCGDDQSPGPCFGWGIHVIEGPNRSVIAGMVVLAVLVGIVTSAIWSAVRGDVQGGFAIGAMIVAVPSVALTAVVFRLEGV</sequence>
<dbReference type="EMBL" id="MU853878">
    <property type="protein sequence ID" value="KAK3936595.1"/>
    <property type="molecule type" value="Genomic_DNA"/>
</dbReference>
<keyword evidence="4" id="KW-1185">Reference proteome</keyword>
<organism evidence="3 4">
    <name type="scientific">Diplogelasinospora grovesii</name>
    <dbReference type="NCBI Taxonomy" id="303347"/>
    <lineage>
        <taxon>Eukaryota</taxon>
        <taxon>Fungi</taxon>
        <taxon>Dikarya</taxon>
        <taxon>Ascomycota</taxon>
        <taxon>Pezizomycotina</taxon>
        <taxon>Sordariomycetes</taxon>
        <taxon>Sordariomycetidae</taxon>
        <taxon>Sordariales</taxon>
        <taxon>Diplogelasinosporaceae</taxon>
        <taxon>Diplogelasinospora</taxon>
    </lineage>
</organism>
<feature type="region of interest" description="Disordered" evidence="1">
    <location>
        <begin position="32"/>
        <end position="99"/>
    </location>
</feature>
<keyword evidence="2" id="KW-0812">Transmembrane</keyword>
<dbReference type="Proteomes" id="UP001303473">
    <property type="component" value="Unassembled WGS sequence"/>
</dbReference>
<feature type="compositionally biased region" description="Low complexity" evidence="1">
    <location>
        <begin position="47"/>
        <end position="63"/>
    </location>
</feature>
<protein>
    <submittedName>
        <fullName evidence="3">Uncharacterized protein</fullName>
    </submittedName>
</protein>
<comment type="caution">
    <text evidence="3">The sequence shown here is derived from an EMBL/GenBank/DDBJ whole genome shotgun (WGS) entry which is preliminary data.</text>
</comment>
<keyword evidence="2" id="KW-0472">Membrane</keyword>
<proteinExistence type="predicted"/>
<feature type="compositionally biased region" description="Polar residues" evidence="1">
    <location>
        <begin position="64"/>
        <end position="97"/>
    </location>
</feature>
<gene>
    <name evidence="3" type="ORF">QBC46DRAFT_418612</name>
</gene>
<evidence type="ECO:0000256" key="2">
    <source>
        <dbReference type="SAM" id="Phobius"/>
    </source>
</evidence>
<dbReference type="AlphaFoldDB" id="A0AAN6MZW1"/>
<evidence type="ECO:0000256" key="1">
    <source>
        <dbReference type="SAM" id="MobiDB-lite"/>
    </source>
</evidence>